<dbReference type="AlphaFoldDB" id="A0A8K0GS15"/>
<name>A0A8K0GS15_9ROSA</name>
<evidence type="ECO:0000256" key="1">
    <source>
        <dbReference type="ARBA" id="ARBA00004123"/>
    </source>
</evidence>
<protein>
    <recommendedName>
        <fullName evidence="7">NAC domain-containing protein</fullName>
    </recommendedName>
</protein>
<proteinExistence type="predicted"/>
<evidence type="ECO:0000313" key="9">
    <source>
        <dbReference type="Proteomes" id="UP000796880"/>
    </source>
</evidence>
<keyword evidence="4" id="KW-0804">Transcription</keyword>
<dbReference type="InterPro" id="IPR036093">
    <property type="entry name" value="NAC_dom_sf"/>
</dbReference>
<dbReference type="GO" id="GO:0005634">
    <property type="term" value="C:nucleus"/>
    <property type="evidence" value="ECO:0007669"/>
    <property type="project" value="UniProtKB-SubCell"/>
</dbReference>
<gene>
    <name evidence="8" type="ORF">FNV43_RR17563</name>
</gene>
<accession>A0A8K0GS15</accession>
<evidence type="ECO:0000256" key="2">
    <source>
        <dbReference type="ARBA" id="ARBA00023015"/>
    </source>
</evidence>
<dbReference type="InterPro" id="IPR003441">
    <property type="entry name" value="NAC-dom"/>
</dbReference>
<dbReference type="GO" id="GO:0006355">
    <property type="term" value="P:regulation of DNA-templated transcription"/>
    <property type="evidence" value="ECO:0007669"/>
    <property type="project" value="InterPro"/>
</dbReference>
<dbReference type="Proteomes" id="UP000796880">
    <property type="component" value="Unassembled WGS sequence"/>
</dbReference>
<keyword evidence="9" id="KW-1185">Reference proteome</keyword>
<dbReference type="EMBL" id="VOIH02000008">
    <property type="protein sequence ID" value="KAF3439287.1"/>
    <property type="molecule type" value="Genomic_DNA"/>
</dbReference>
<evidence type="ECO:0000256" key="4">
    <source>
        <dbReference type="ARBA" id="ARBA00023163"/>
    </source>
</evidence>
<dbReference type="FunFam" id="2.170.150.80:FF:000004">
    <property type="entry name" value="NAC transcription factor"/>
    <property type="match status" value="1"/>
</dbReference>
<evidence type="ECO:0000256" key="3">
    <source>
        <dbReference type="ARBA" id="ARBA00023125"/>
    </source>
</evidence>
<dbReference type="Gene3D" id="2.170.150.80">
    <property type="entry name" value="NAC domain"/>
    <property type="match status" value="1"/>
</dbReference>
<reference evidence="8" key="1">
    <citation type="submission" date="2020-03" db="EMBL/GenBank/DDBJ databases">
        <title>A high-quality chromosome-level genome assembly of a woody plant with both climbing and erect habits, Rhamnella rubrinervis.</title>
        <authorList>
            <person name="Lu Z."/>
            <person name="Yang Y."/>
            <person name="Zhu X."/>
            <person name="Sun Y."/>
        </authorList>
    </citation>
    <scope>NUCLEOTIDE SEQUENCE</scope>
    <source>
        <strain evidence="8">BYM</strain>
        <tissue evidence="8">Leaf</tissue>
    </source>
</reference>
<dbReference type="GO" id="GO:0043565">
    <property type="term" value="F:sequence-specific DNA binding"/>
    <property type="evidence" value="ECO:0007669"/>
    <property type="project" value="UniProtKB-ARBA"/>
</dbReference>
<comment type="caution">
    <text evidence="8">The sequence shown here is derived from an EMBL/GenBank/DDBJ whole genome shotgun (WGS) entry which is preliminary data.</text>
</comment>
<keyword evidence="5" id="KW-0539">Nucleus</keyword>
<dbReference type="Pfam" id="PF02365">
    <property type="entry name" value="NAM"/>
    <property type="match status" value="1"/>
</dbReference>
<dbReference type="PANTHER" id="PTHR31719">
    <property type="entry name" value="NAC TRANSCRIPTION FACTOR 56"/>
    <property type="match status" value="1"/>
</dbReference>
<sequence>MTTGELVLPPGFRFHPTDEELVNHYLCRKCAALPLAVPIIKEIDLYKFDPWQLPEMALYGEKEWYFFSPRDRKYPNGSRPNRAAGSGYWKATGADKPIGKPKTLGIKKALVFYAGKAPRGVKTNWIMHEYRLANVDRSASKRKNNSRLDDWVLCRIYNKKGSLEKHNSVAHQKVEEVEFTEMEDSKTEITMLPPMQQQQQQQPSAANEHLYMDTSDSMPKLHTSDSSSSGEHVVSPEVTWDKEVQSEPKWNPLDNSNGLDFNFNYVDTNGFSDDPFGLQAQYQMDQIYPVQDMFTFLQTPF</sequence>
<feature type="region of interest" description="Disordered" evidence="6">
    <location>
        <begin position="215"/>
        <end position="253"/>
    </location>
</feature>
<feature type="domain" description="NAC" evidence="7">
    <location>
        <begin position="8"/>
        <end position="159"/>
    </location>
</feature>
<evidence type="ECO:0000256" key="5">
    <source>
        <dbReference type="ARBA" id="ARBA00023242"/>
    </source>
</evidence>
<comment type="subcellular location">
    <subcellularLocation>
        <location evidence="1">Nucleus</location>
    </subcellularLocation>
</comment>
<keyword evidence="2" id="KW-0805">Transcription regulation</keyword>
<evidence type="ECO:0000313" key="8">
    <source>
        <dbReference type="EMBL" id="KAF3439287.1"/>
    </source>
</evidence>
<evidence type="ECO:0000259" key="7">
    <source>
        <dbReference type="PROSITE" id="PS51005"/>
    </source>
</evidence>
<dbReference type="PROSITE" id="PS51005">
    <property type="entry name" value="NAC"/>
    <property type="match status" value="1"/>
</dbReference>
<dbReference type="OrthoDB" id="1921961at2759"/>
<dbReference type="PANTHER" id="PTHR31719:SF94">
    <property type="entry name" value="PROTEIN ATAF2"/>
    <property type="match status" value="1"/>
</dbReference>
<dbReference type="SUPFAM" id="SSF101941">
    <property type="entry name" value="NAC domain"/>
    <property type="match status" value="1"/>
</dbReference>
<organism evidence="8 9">
    <name type="scientific">Rhamnella rubrinervis</name>
    <dbReference type="NCBI Taxonomy" id="2594499"/>
    <lineage>
        <taxon>Eukaryota</taxon>
        <taxon>Viridiplantae</taxon>
        <taxon>Streptophyta</taxon>
        <taxon>Embryophyta</taxon>
        <taxon>Tracheophyta</taxon>
        <taxon>Spermatophyta</taxon>
        <taxon>Magnoliopsida</taxon>
        <taxon>eudicotyledons</taxon>
        <taxon>Gunneridae</taxon>
        <taxon>Pentapetalae</taxon>
        <taxon>rosids</taxon>
        <taxon>fabids</taxon>
        <taxon>Rosales</taxon>
        <taxon>Rhamnaceae</taxon>
        <taxon>rhamnoid group</taxon>
        <taxon>Rhamneae</taxon>
        <taxon>Rhamnella</taxon>
    </lineage>
</organism>
<keyword evidence="3" id="KW-0238">DNA-binding</keyword>
<evidence type="ECO:0000256" key="6">
    <source>
        <dbReference type="SAM" id="MobiDB-lite"/>
    </source>
</evidence>